<reference evidence="2" key="1">
    <citation type="submission" date="2018-07" db="EMBL/GenBank/DDBJ databases">
        <title>Streptacidiphilus bronchialis DSM 106435 chromosome.</title>
        <authorList>
            <person name="Batra D."/>
            <person name="Gulvik C.A."/>
        </authorList>
    </citation>
    <scope>NUCLEOTIDE SEQUENCE [LARGE SCALE GENOMIC DNA]</scope>
    <source>
        <strain evidence="2">DSM 106435</strain>
    </source>
</reference>
<evidence type="ECO:0000313" key="1">
    <source>
        <dbReference type="EMBL" id="AXI78264.1"/>
    </source>
</evidence>
<dbReference type="EMBL" id="CP031264">
    <property type="protein sequence ID" value="AXI78264.1"/>
    <property type="molecule type" value="Genomic_DNA"/>
</dbReference>
<proteinExistence type="predicted"/>
<evidence type="ECO:0000313" key="2">
    <source>
        <dbReference type="Proteomes" id="UP000249340"/>
    </source>
</evidence>
<gene>
    <name evidence="1" type="ORF">C7M71_013245</name>
</gene>
<protein>
    <submittedName>
        <fullName evidence="1">Uncharacterized protein</fullName>
    </submittedName>
</protein>
<dbReference type="Proteomes" id="UP000249340">
    <property type="component" value="Chromosome"/>
</dbReference>
<accession>A0A345SX09</accession>
<dbReference type="OrthoDB" id="4281099at2"/>
<dbReference type="KEGG" id="stri:C7M71_013245"/>
<keyword evidence="2" id="KW-1185">Reference proteome</keyword>
<name>A0A345SX09_9ACTN</name>
<sequence>MGVDHGVANLERHVTGTPSVAFQNNTCSAVSEGRFRRSGRVSGLDNRPCPVLRPLFEAGLPQVGSGSAAR</sequence>
<dbReference type="AlphaFoldDB" id="A0A345SX09"/>
<organism evidence="1 2">
    <name type="scientific">Peterkaempfera bronchialis</name>
    <dbReference type="NCBI Taxonomy" id="2126346"/>
    <lineage>
        <taxon>Bacteria</taxon>
        <taxon>Bacillati</taxon>
        <taxon>Actinomycetota</taxon>
        <taxon>Actinomycetes</taxon>
        <taxon>Kitasatosporales</taxon>
        <taxon>Streptomycetaceae</taxon>
        <taxon>Peterkaempfera</taxon>
    </lineage>
</organism>